<sequence length="373" mass="41643">MTSSLLDYLSLFSLTSSILSQRTLVLAISAATKEHRKRKLKLNNEDSPKKHRTDKGKSILSSSKKCKSKANTASPVTSKSLQKRKSINHEKLPQEATNLSHELNKKGHVDEIVICGESVATETLQVGRVLGCRVQGNYTGLSRHLSVNVANDLCSEDLLISENQNKLSEENSACDTDLDVGATENHIEGCQNIDKSFDREESMKNEMKVDKIRADFFARLGLLLDSEFVVFSSPPVDLTSLLEADAVGLFVDQDESAITTEDFEKANERMVTKENTDVSLRNQDIDKVPKIYETHVSNETKDDKEVDLEMGMRSSVENKIQEATLVESACVDGEKVSYEFLVKWAGKSHIHNSWISESELKVLAKRKLDNYVS</sequence>
<dbReference type="PROSITE" id="PS50013">
    <property type="entry name" value="CHROMO_2"/>
    <property type="match status" value="1"/>
</dbReference>
<dbReference type="Gene3D" id="2.40.50.40">
    <property type="match status" value="1"/>
</dbReference>
<dbReference type="Proteomes" id="UP000594261">
    <property type="component" value="Chromosome 4"/>
</dbReference>
<proteinExistence type="predicted"/>
<evidence type="ECO:0000313" key="4">
    <source>
        <dbReference type="Proteomes" id="UP000594261"/>
    </source>
</evidence>
<keyword evidence="4" id="KW-1185">Reference proteome</keyword>
<dbReference type="InterPro" id="IPR016197">
    <property type="entry name" value="Chromo-like_dom_sf"/>
</dbReference>
<feature type="compositionally biased region" description="Polar residues" evidence="1">
    <location>
        <begin position="70"/>
        <end position="80"/>
    </location>
</feature>
<dbReference type="InParanoid" id="A0A7N2LI23"/>
<feature type="domain" description="Chromo" evidence="2">
    <location>
        <begin position="314"/>
        <end position="373"/>
    </location>
</feature>
<dbReference type="SMART" id="SM00298">
    <property type="entry name" value="CHROMO"/>
    <property type="match status" value="1"/>
</dbReference>
<dbReference type="Pfam" id="PF00385">
    <property type="entry name" value="Chromo"/>
    <property type="match status" value="1"/>
</dbReference>
<dbReference type="AlphaFoldDB" id="A0A7N2LI23"/>
<reference evidence="3" key="2">
    <citation type="submission" date="2021-01" db="UniProtKB">
        <authorList>
            <consortium name="EnsemblPlants"/>
        </authorList>
    </citation>
    <scope>IDENTIFICATION</scope>
</reference>
<dbReference type="EMBL" id="LRBV02000004">
    <property type="status" value="NOT_ANNOTATED_CDS"/>
    <property type="molecule type" value="Genomic_DNA"/>
</dbReference>
<evidence type="ECO:0000259" key="2">
    <source>
        <dbReference type="PROSITE" id="PS50013"/>
    </source>
</evidence>
<name>A0A7N2LI23_QUELO</name>
<evidence type="ECO:0000313" key="3">
    <source>
        <dbReference type="EnsemblPlants" id="QL04p076142:mrna"/>
    </source>
</evidence>
<reference evidence="3 4" key="1">
    <citation type="journal article" date="2016" name="G3 (Bethesda)">
        <title>First Draft Assembly and Annotation of the Genome of a California Endemic Oak Quercus lobata Nee (Fagaceae).</title>
        <authorList>
            <person name="Sork V.L."/>
            <person name="Fitz-Gibbon S.T."/>
            <person name="Puiu D."/>
            <person name="Crepeau M."/>
            <person name="Gugger P.F."/>
            <person name="Sherman R."/>
            <person name="Stevens K."/>
            <person name="Langley C.H."/>
            <person name="Pellegrini M."/>
            <person name="Salzberg S.L."/>
        </authorList>
    </citation>
    <scope>NUCLEOTIDE SEQUENCE [LARGE SCALE GENOMIC DNA]</scope>
    <source>
        <strain evidence="3 4">cv. SW786</strain>
    </source>
</reference>
<dbReference type="CDD" id="cd18660">
    <property type="entry name" value="CD1_tandem"/>
    <property type="match status" value="1"/>
</dbReference>
<dbReference type="SUPFAM" id="SSF54160">
    <property type="entry name" value="Chromo domain-like"/>
    <property type="match status" value="1"/>
</dbReference>
<dbReference type="InterPro" id="IPR000953">
    <property type="entry name" value="Chromo/chromo_shadow_dom"/>
</dbReference>
<protein>
    <recommendedName>
        <fullName evidence="2">Chromo domain-containing protein</fullName>
    </recommendedName>
</protein>
<dbReference type="Gramene" id="QL04p076142:mrna">
    <property type="protein sequence ID" value="QL04p076142:mrna"/>
    <property type="gene ID" value="QL04p076142"/>
</dbReference>
<organism evidence="3 4">
    <name type="scientific">Quercus lobata</name>
    <name type="common">Valley oak</name>
    <dbReference type="NCBI Taxonomy" id="97700"/>
    <lineage>
        <taxon>Eukaryota</taxon>
        <taxon>Viridiplantae</taxon>
        <taxon>Streptophyta</taxon>
        <taxon>Embryophyta</taxon>
        <taxon>Tracheophyta</taxon>
        <taxon>Spermatophyta</taxon>
        <taxon>Magnoliopsida</taxon>
        <taxon>eudicotyledons</taxon>
        <taxon>Gunneridae</taxon>
        <taxon>Pentapetalae</taxon>
        <taxon>rosids</taxon>
        <taxon>fabids</taxon>
        <taxon>Fagales</taxon>
        <taxon>Fagaceae</taxon>
        <taxon>Quercus</taxon>
    </lineage>
</organism>
<feature type="region of interest" description="Disordered" evidence="1">
    <location>
        <begin position="36"/>
        <end position="103"/>
    </location>
</feature>
<dbReference type="EnsemblPlants" id="QL04p076142:mrna">
    <property type="protein sequence ID" value="QL04p076142:mrna"/>
    <property type="gene ID" value="QL04p076142"/>
</dbReference>
<evidence type="ECO:0000256" key="1">
    <source>
        <dbReference type="SAM" id="MobiDB-lite"/>
    </source>
</evidence>
<accession>A0A7N2LI23</accession>
<dbReference type="InterPro" id="IPR023780">
    <property type="entry name" value="Chromo_domain"/>
</dbReference>